<dbReference type="InterPro" id="IPR031341">
    <property type="entry name" value="Methyltr_RsmF_N"/>
</dbReference>
<dbReference type="PANTHER" id="PTHR22807:SF30">
    <property type="entry name" value="28S RRNA (CYTOSINE(4447)-C(5))-METHYLTRANSFERASE-RELATED"/>
    <property type="match status" value="1"/>
</dbReference>
<dbReference type="SUPFAM" id="SSF53335">
    <property type="entry name" value="S-adenosyl-L-methionine-dependent methyltransferases"/>
    <property type="match status" value="1"/>
</dbReference>
<dbReference type="Gene3D" id="2.30.130.60">
    <property type="match status" value="1"/>
</dbReference>
<feature type="domain" description="SAM-dependent MTase RsmB/NOP-type" evidence="7">
    <location>
        <begin position="24"/>
        <end position="307"/>
    </location>
</feature>
<accession>A0A6N8J3C7</accession>
<dbReference type="GO" id="GO:0003723">
    <property type="term" value="F:RNA binding"/>
    <property type="evidence" value="ECO:0007669"/>
    <property type="project" value="UniProtKB-UniRule"/>
</dbReference>
<dbReference type="CDD" id="cd02440">
    <property type="entry name" value="AdoMet_MTases"/>
    <property type="match status" value="1"/>
</dbReference>
<dbReference type="InterPro" id="IPR023267">
    <property type="entry name" value="RCMT"/>
</dbReference>
<feature type="binding site" evidence="6">
    <location>
        <position position="171"/>
    </location>
    <ligand>
        <name>S-adenosyl-L-methionine</name>
        <dbReference type="ChEBI" id="CHEBI:59789"/>
    </ligand>
</feature>
<evidence type="ECO:0000313" key="8">
    <source>
        <dbReference type="EMBL" id="MVT39707.1"/>
    </source>
</evidence>
<dbReference type="EMBL" id="WRXO01000001">
    <property type="protein sequence ID" value="MVT39707.1"/>
    <property type="molecule type" value="Genomic_DNA"/>
</dbReference>
<keyword evidence="5 6" id="KW-0694">RNA-binding</keyword>
<comment type="caution">
    <text evidence="8">The sequence shown here is derived from an EMBL/GenBank/DDBJ whole genome shotgun (WGS) entry which is preliminary data.</text>
</comment>
<keyword evidence="4 6" id="KW-0949">S-adenosyl-L-methionine</keyword>
<dbReference type="Proteomes" id="UP000468388">
    <property type="component" value="Unassembled WGS sequence"/>
</dbReference>
<feature type="binding site" evidence="6">
    <location>
        <position position="144"/>
    </location>
    <ligand>
        <name>S-adenosyl-L-methionine</name>
        <dbReference type="ChEBI" id="CHEBI:59789"/>
    </ligand>
</feature>
<keyword evidence="3 6" id="KW-0808">Transferase</keyword>
<feature type="binding site" evidence="6">
    <location>
        <position position="188"/>
    </location>
    <ligand>
        <name>S-adenosyl-L-methionine</name>
        <dbReference type="ChEBI" id="CHEBI:59789"/>
    </ligand>
</feature>
<keyword evidence="9" id="KW-1185">Reference proteome</keyword>
<dbReference type="AlphaFoldDB" id="A0A6N8J3C7"/>
<comment type="similarity">
    <text evidence="6">Belongs to the class I-like SAM-binding methyltransferase superfamily. RsmB/NOP family.</text>
</comment>
<proteinExistence type="inferred from homology"/>
<evidence type="ECO:0000256" key="4">
    <source>
        <dbReference type="ARBA" id="ARBA00022691"/>
    </source>
</evidence>
<dbReference type="Gene3D" id="3.40.50.150">
    <property type="entry name" value="Vaccinia Virus protein VP39"/>
    <property type="match status" value="1"/>
</dbReference>
<dbReference type="Pfam" id="PF01189">
    <property type="entry name" value="Methyltr_RsmB-F"/>
    <property type="match status" value="1"/>
</dbReference>
<evidence type="ECO:0000256" key="1">
    <source>
        <dbReference type="ARBA" id="ARBA00022490"/>
    </source>
</evidence>
<evidence type="ECO:0000256" key="2">
    <source>
        <dbReference type="ARBA" id="ARBA00022603"/>
    </source>
</evidence>
<gene>
    <name evidence="8" type="ORF">GO495_03855</name>
</gene>
<dbReference type="InterPro" id="IPR049560">
    <property type="entry name" value="MeTrfase_RsmB-F_NOP2_cat"/>
</dbReference>
<dbReference type="PANTHER" id="PTHR22807">
    <property type="entry name" value="NOP2 YEAST -RELATED NOL1/NOP2/FMU SUN DOMAIN-CONTAINING"/>
    <property type="match status" value="1"/>
</dbReference>
<sequence>MDFLPDTFTNTLAALPEIDLAAFLRVHAAGEKITSLRINPNKIREEATAQKVLQSLVDAPTSKVPWSQYGYYLATRPFFTFDPFFHAGAYYVQEASSMFLEQIVRHACDLSAPLKVLDLCAAPGGKSTLLQSLISEESLLVSNEVIKSRAALLADNISKWGAANVVVTNNDPRDFRRLPGYFDVMVVDAPCSGSGLFRRDPESVEEWSPENVALCSERQQRILADALPALKENGILIYATCSYSREEDEAIMEWLEDNFSLENIAVPVSASWNIVTTIAGKKKAEGYRFYPDKVKGEGFFITCFRKTAGDVFVAKKQKDILTPVPRKELGKVLPWMEDLSDAFLMEHQGEVLIFPEKIAPAVSLLQQHLYLRKAGVKAGQLAQKELIPDHQLAMSTLVSSATPSVSLTREQALRYLRKEDPQVTVNTRGWTLMRYEDMHLGWAKILPNRINNYYPKELRILKDV</sequence>
<protein>
    <submittedName>
        <fullName evidence="8">RNA methyltransferase</fullName>
    </submittedName>
</protein>
<keyword evidence="1" id="KW-0963">Cytoplasm</keyword>
<dbReference type="Gene3D" id="3.30.70.1170">
    <property type="entry name" value="Sun protein, domain 3"/>
    <property type="match status" value="1"/>
</dbReference>
<dbReference type="InterPro" id="IPR029063">
    <property type="entry name" value="SAM-dependent_MTases_sf"/>
</dbReference>
<dbReference type="GO" id="GO:0001510">
    <property type="term" value="P:RNA methylation"/>
    <property type="evidence" value="ECO:0007669"/>
    <property type="project" value="InterPro"/>
</dbReference>
<organism evidence="8 9">
    <name type="scientific">Chitinophaga oryziterrae</name>
    <dbReference type="NCBI Taxonomy" id="1031224"/>
    <lineage>
        <taxon>Bacteria</taxon>
        <taxon>Pseudomonadati</taxon>
        <taxon>Bacteroidota</taxon>
        <taxon>Chitinophagia</taxon>
        <taxon>Chitinophagales</taxon>
        <taxon>Chitinophagaceae</taxon>
        <taxon>Chitinophaga</taxon>
    </lineage>
</organism>
<dbReference type="Pfam" id="PF17125">
    <property type="entry name" value="Methyltr_RsmF_N"/>
    <property type="match status" value="1"/>
</dbReference>
<dbReference type="RefSeq" id="WP_338075356.1">
    <property type="nucleotide sequence ID" value="NZ_BAAAZB010000005.1"/>
</dbReference>
<dbReference type="InterPro" id="IPR001678">
    <property type="entry name" value="MeTrfase_RsmB-F_NOP2_dom"/>
</dbReference>
<evidence type="ECO:0000256" key="3">
    <source>
        <dbReference type="ARBA" id="ARBA00022679"/>
    </source>
</evidence>
<dbReference type="GO" id="GO:0008173">
    <property type="term" value="F:RNA methyltransferase activity"/>
    <property type="evidence" value="ECO:0007669"/>
    <property type="project" value="InterPro"/>
</dbReference>
<dbReference type="InterPro" id="IPR027391">
    <property type="entry name" value="Nol1_Nop2_Fmu_2"/>
</dbReference>
<evidence type="ECO:0000313" key="9">
    <source>
        <dbReference type="Proteomes" id="UP000468388"/>
    </source>
</evidence>
<evidence type="ECO:0000256" key="5">
    <source>
        <dbReference type="ARBA" id="ARBA00022884"/>
    </source>
</evidence>
<feature type="binding site" evidence="6">
    <location>
        <begin position="120"/>
        <end position="126"/>
    </location>
    <ligand>
        <name>S-adenosyl-L-methionine</name>
        <dbReference type="ChEBI" id="CHEBI:59789"/>
    </ligand>
</feature>
<reference evidence="8 9" key="1">
    <citation type="submission" date="2019-12" db="EMBL/GenBank/DDBJ databases">
        <title>The draft genomic sequence of strain Chitinophaga oryziterrae JCM 16595.</title>
        <authorList>
            <person name="Zhang X."/>
        </authorList>
    </citation>
    <scope>NUCLEOTIDE SEQUENCE [LARGE SCALE GENOMIC DNA]</scope>
    <source>
        <strain evidence="8 9">JCM 16595</strain>
    </source>
</reference>
<keyword evidence="2 6" id="KW-0489">Methyltransferase</keyword>
<dbReference type="PROSITE" id="PS51686">
    <property type="entry name" value="SAM_MT_RSMB_NOP"/>
    <property type="match status" value="1"/>
</dbReference>
<dbReference type="Pfam" id="PF13636">
    <property type="entry name" value="Methyltranf_PUA"/>
    <property type="match status" value="1"/>
</dbReference>
<evidence type="ECO:0000256" key="6">
    <source>
        <dbReference type="PROSITE-ProRule" id="PRU01023"/>
    </source>
</evidence>
<evidence type="ECO:0000259" key="7">
    <source>
        <dbReference type="PROSITE" id="PS51686"/>
    </source>
</evidence>
<name>A0A6N8J3C7_9BACT</name>
<dbReference type="PRINTS" id="PR02008">
    <property type="entry name" value="RCMTFAMILY"/>
</dbReference>
<feature type="active site" description="Nucleophile" evidence="6">
    <location>
        <position position="241"/>
    </location>
</feature>